<feature type="region of interest" description="Disordered" evidence="1">
    <location>
        <begin position="64"/>
        <end position="90"/>
    </location>
</feature>
<dbReference type="AlphaFoldDB" id="A0A9W6U0M4"/>
<gene>
    <name evidence="2" type="ORF">Pfra01_000347700</name>
</gene>
<protein>
    <submittedName>
        <fullName evidence="2">Unnamed protein product</fullName>
    </submittedName>
</protein>
<dbReference type="Proteomes" id="UP001165121">
    <property type="component" value="Unassembled WGS sequence"/>
</dbReference>
<dbReference type="EMBL" id="BSXT01000266">
    <property type="protein sequence ID" value="GMF22884.1"/>
    <property type="molecule type" value="Genomic_DNA"/>
</dbReference>
<keyword evidence="3" id="KW-1185">Reference proteome</keyword>
<sequence length="181" mass="20447">MEVDRYQQLADLVGVELRKVLDERQTRSSVHNASASAEISQTVERSVQTIIAAVRDAVNYASSQEPIVDHETKSSNQPADTDSDEDVDLSEEDRIVQLRMREALVQAQTNFNTRIKEEHLQMPIHVPPALRSKPRQVQEIHQAKTGRMVVKDQSVDQRVGVVSIVDGELAYVRLQFGFNSR</sequence>
<evidence type="ECO:0000313" key="2">
    <source>
        <dbReference type="EMBL" id="GMF22884.1"/>
    </source>
</evidence>
<evidence type="ECO:0000256" key="1">
    <source>
        <dbReference type="SAM" id="MobiDB-lite"/>
    </source>
</evidence>
<feature type="compositionally biased region" description="Acidic residues" evidence="1">
    <location>
        <begin position="81"/>
        <end position="90"/>
    </location>
</feature>
<evidence type="ECO:0000313" key="3">
    <source>
        <dbReference type="Proteomes" id="UP001165121"/>
    </source>
</evidence>
<accession>A0A9W6U0M4</accession>
<proteinExistence type="predicted"/>
<name>A0A9W6U0M4_9STRA</name>
<organism evidence="2 3">
    <name type="scientific">Phytophthora fragariaefolia</name>
    <dbReference type="NCBI Taxonomy" id="1490495"/>
    <lineage>
        <taxon>Eukaryota</taxon>
        <taxon>Sar</taxon>
        <taxon>Stramenopiles</taxon>
        <taxon>Oomycota</taxon>
        <taxon>Peronosporomycetes</taxon>
        <taxon>Peronosporales</taxon>
        <taxon>Peronosporaceae</taxon>
        <taxon>Phytophthora</taxon>
    </lineage>
</organism>
<comment type="caution">
    <text evidence="2">The sequence shown here is derived from an EMBL/GenBank/DDBJ whole genome shotgun (WGS) entry which is preliminary data.</text>
</comment>
<reference evidence="2" key="1">
    <citation type="submission" date="2023-04" db="EMBL/GenBank/DDBJ databases">
        <title>Phytophthora fragariaefolia NBRC 109709.</title>
        <authorList>
            <person name="Ichikawa N."/>
            <person name="Sato H."/>
            <person name="Tonouchi N."/>
        </authorList>
    </citation>
    <scope>NUCLEOTIDE SEQUENCE</scope>
    <source>
        <strain evidence="2">NBRC 109709</strain>
    </source>
</reference>